<dbReference type="Proteomes" id="UP000182915">
    <property type="component" value="Chromosome I"/>
</dbReference>
<organism evidence="1 2">
    <name type="scientific">Mycolicibacterium rutilum</name>
    <name type="common">Mycobacterium rutilum</name>
    <dbReference type="NCBI Taxonomy" id="370526"/>
    <lineage>
        <taxon>Bacteria</taxon>
        <taxon>Bacillati</taxon>
        <taxon>Actinomycetota</taxon>
        <taxon>Actinomycetes</taxon>
        <taxon>Mycobacteriales</taxon>
        <taxon>Mycobacteriaceae</taxon>
        <taxon>Mycolicibacterium</taxon>
    </lineage>
</organism>
<name>A0A1H6IZZ7_MYCRU</name>
<reference evidence="2" key="1">
    <citation type="submission" date="2016-10" db="EMBL/GenBank/DDBJ databases">
        <authorList>
            <person name="Varghese N."/>
            <person name="Submissions S."/>
        </authorList>
    </citation>
    <scope>NUCLEOTIDE SEQUENCE [LARGE SCALE GENOMIC DNA]</scope>
    <source>
        <strain evidence="2">DSM 45405</strain>
    </source>
</reference>
<keyword evidence="2" id="KW-1185">Reference proteome</keyword>
<evidence type="ECO:0000313" key="1">
    <source>
        <dbReference type="EMBL" id="SEH55193.1"/>
    </source>
</evidence>
<proteinExistence type="predicted"/>
<dbReference type="AlphaFoldDB" id="A0A1H6IZZ7"/>
<accession>A0A1H6IZZ7</accession>
<sequence length="69" mass="8039">MQSADGSEYFIAEVYYAGDKLGWVDGSRDLLRWERYQDLIDTVQLIRHAFDQPLLRVTEDDRLVEATST</sequence>
<evidence type="ECO:0000313" key="2">
    <source>
        <dbReference type="Proteomes" id="UP000182915"/>
    </source>
</evidence>
<gene>
    <name evidence="1" type="ORF">SAMN04489835_1323</name>
</gene>
<protein>
    <submittedName>
        <fullName evidence="1">Uncharacterized protein</fullName>
    </submittedName>
</protein>
<dbReference type="EMBL" id="LT629971">
    <property type="protein sequence ID" value="SEH55193.1"/>
    <property type="molecule type" value="Genomic_DNA"/>
</dbReference>